<dbReference type="InterPro" id="IPR050199">
    <property type="entry name" value="IgHV"/>
</dbReference>
<dbReference type="PANTHER" id="PTHR23266">
    <property type="entry name" value="IMMUNOGLOBULIN HEAVY CHAIN"/>
    <property type="match status" value="1"/>
</dbReference>
<dbReference type="InterPro" id="IPR036179">
    <property type="entry name" value="Ig-like_dom_sf"/>
</dbReference>
<keyword evidence="1" id="KW-0732">Signal</keyword>
<reference evidence="2" key="2">
    <citation type="submission" date="2025-09" db="UniProtKB">
        <authorList>
            <consortium name="Ensembl"/>
        </authorList>
    </citation>
    <scope>IDENTIFICATION</scope>
</reference>
<evidence type="ECO:0000313" key="3">
    <source>
        <dbReference type="Proteomes" id="UP000694412"/>
    </source>
</evidence>
<sequence>MGSLWGLSVVSMGFLWVLSVAQLCLMAAVTLDESGGGLYAPGGAVSLVCKGSGFTFSSHGMGWVRQAPGKGRKRDKIRLRKTTWSITHSCSICRHSTGFR</sequence>
<accession>A0A8C2SQY1</accession>
<proteinExistence type="predicted"/>
<dbReference type="AlphaFoldDB" id="A0A8C2SQY1"/>
<dbReference type="GeneTree" id="ENSGT01030000236690"/>
<reference evidence="2" key="1">
    <citation type="submission" date="2025-08" db="UniProtKB">
        <authorList>
            <consortium name="Ensembl"/>
        </authorList>
    </citation>
    <scope>IDENTIFICATION</scope>
</reference>
<dbReference type="Proteomes" id="UP000694412">
    <property type="component" value="Unassembled WGS sequence"/>
</dbReference>
<keyword evidence="3" id="KW-1185">Reference proteome</keyword>
<dbReference type="Ensembl" id="ENSCJPT00005004437.1">
    <property type="protein sequence ID" value="ENSCJPP00005002423.1"/>
    <property type="gene ID" value="ENSCJPG00005002658.1"/>
</dbReference>
<evidence type="ECO:0000313" key="2">
    <source>
        <dbReference type="Ensembl" id="ENSCJPP00005002423.1"/>
    </source>
</evidence>
<dbReference type="Gene3D" id="2.60.40.10">
    <property type="entry name" value="Immunoglobulins"/>
    <property type="match status" value="1"/>
</dbReference>
<dbReference type="InterPro" id="IPR013783">
    <property type="entry name" value="Ig-like_fold"/>
</dbReference>
<name>A0A8C2SQY1_COTJA</name>
<evidence type="ECO:0008006" key="4">
    <source>
        <dbReference type="Google" id="ProtNLM"/>
    </source>
</evidence>
<feature type="signal peptide" evidence="1">
    <location>
        <begin position="1"/>
        <end position="21"/>
    </location>
</feature>
<organism evidence="2 3">
    <name type="scientific">Coturnix japonica</name>
    <name type="common">Japanese quail</name>
    <name type="synonym">Coturnix coturnix japonica</name>
    <dbReference type="NCBI Taxonomy" id="93934"/>
    <lineage>
        <taxon>Eukaryota</taxon>
        <taxon>Metazoa</taxon>
        <taxon>Chordata</taxon>
        <taxon>Craniata</taxon>
        <taxon>Vertebrata</taxon>
        <taxon>Euteleostomi</taxon>
        <taxon>Archelosauria</taxon>
        <taxon>Archosauria</taxon>
        <taxon>Dinosauria</taxon>
        <taxon>Saurischia</taxon>
        <taxon>Theropoda</taxon>
        <taxon>Coelurosauria</taxon>
        <taxon>Aves</taxon>
        <taxon>Neognathae</taxon>
        <taxon>Galloanserae</taxon>
        <taxon>Galliformes</taxon>
        <taxon>Phasianidae</taxon>
        <taxon>Perdicinae</taxon>
        <taxon>Coturnix</taxon>
    </lineage>
</organism>
<protein>
    <recommendedName>
        <fullName evidence="4">Immunoglobulin V-set domain-containing protein</fullName>
    </recommendedName>
</protein>
<evidence type="ECO:0000256" key="1">
    <source>
        <dbReference type="SAM" id="SignalP"/>
    </source>
</evidence>
<feature type="chain" id="PRO_5034413523" description="Immunoglobulin V-set domain-containing protein" evidence="1">
    <location>
        <begin position="22"/>
        <end position="100"/>
    </location>
</feature>
<dbReference type="SUPFAM" id="SSF48726">
    <property type="entry name" value="Immunoglobulin"/>
    <property type="match status" value="1"/>
</dbReference>